<name>A0A6A0AAB0_HAELA</name>
<gene>
    <name evidence="1" type="ORF">HaLaN_28340</name>
</gene>
<dbReference type="EMBL" id="BLLF01004455">
    <property type="protein sequence ID" value="GFH29645.1"/>
    <property type="molecule type" value="Genomic_DNA"/>
</dbReference>
<accession>A0A6A0AAB0</accession>
<protein>
    <submittedName>
        <fullName evidence="1">Uncharacterized protein</fullName>
    </submittedName>
</protein>
<evidence type="ECO:0000313" key="2">
    <source>
        <dbReference type="Proteomes" id="UP000485058"/>
    </source>
</evidence>
<dbReference type="Proteomes" id="UP000485058">
    <property type="component" value="Unassembled WGS sequence"/>
</dbReference>
<sequence length="252" mass="26492">MLTVLAKQHAPGWFRGSCPVQRQPLSAACLLLVVGLKAGRPNSLTVVQKPCTSVRKQAGTVSKKQHAIPSTVWFTHAAPHAWICACTLKMLLFSKIGVLALYDWQSHLLLCPLGMQGGACWGGCCQVLQLELDVVIPPLSVAASMDQAAVMLHLAPGQLAAVEAFQAAILIPHPQGCTACRDAPGLERPLASQAAAYVSWRAFVAAAAARGACCCQRGLKGCHCKTLLSIVMNRVPDPALGVRMKGGGQAGT</sequence>
<keyword evidence="2" id="KW-1185">Reference proteome</keyword>
<organism evidence="1 2">
    <name type="scientific">Haematococcus lacustris</name>
    <name type="common">Green alga</name>
    <name type="synonym">Haematococcus pluvialis</name>
    <dbReference type="NCBI Taxonomy" id="44745"/>
    <lineage>
        <taxon>Eukaryota</taxon>
        <taxon>Viridiplantae</taxon>
        <taxon>Chlorophyta</taxon>
        <taxon>core chlorophytes</taxon>
        <taxon>Chlorophyceae</taxon>
        <taxon>CS clade</taxon>
        <taxon>Chlamydomonadales</taxon>
        <taxon>Haematococcaceae</taxon>
        <taxon>Haematococcus</taxon>
    </lineage>
</organism>
<evidence type="ECO:0000313" key="1">
    <source>
        <dbReference type="EMBL" id="GFH29645.1"/>
    </source>
</evidence>
<reference evidence="1 2" key="1">
    <citation type="submission" date="2020-02" db="EMBL/GenBank/DDBJ databases">
        <title>Draft genome sequence of Haematococcus lacustris strain NIES-144.</title>
        <authorList>
            <person name="Morimoto D."/>
            <person name="Nakagawa S."/>
            <person name="Yoshida T."/>
            <person name="Sawayama S."/>
        </authorList>
    </citation>
    <scope>NUCLEOTIDE SEQUENCE [LARGE SCALE GENOMIC DNA]</scope>
    <source>
        <strain evidence="1 2">NIES-144</strain>
    </source>
</reference>
<dbReference type="AlphaFoldDB" id="A0A6A0AAB0"/>
<comment type="caution">
    <text evidence="1">The sequence shown here is derived from an EMBL/GenBank/DDBJ whole genome shotgun (WGS) entry which is preliminary data.</text>
</comment>
<proteinExistence type="predicted"/>